<dbReference type="Gene3D" id="1.25.40.10">
    <property type="entry name" value="Tetratricopeptide repeat domain"/>
    <property type="match status" value="1"/>
</dbReference>
<dbReference type="PANTHER" id="PTHR44688">
    <property type="entry name" value="DNA-BINDING TRANSCRIPTIONAL ACTIVATOR DEVR_DOSR"/>
    <property type="match status" value="1"/>
</dbReference>
<dbReference type="GO" id="GO:0003677">
    <property type="term" value="F:DNA binding"/>
    <property type="evidence" value="ECO:0007669"/>
    <property type="project" value="UniProtKB-KW"/>
</dbReference>
<dbReference type="InterPro" id="IPR011990">
    <property type="entry name" value="TPR-like_helical_dom_sf"/>
</dbReference>
<proteinExistence type="predicted"/>
<evidence type="ECO:0000313" key="6">
    <source>
        <dbReference type="Proteomes" id="UP000287352"/>
    </source>
</evidence>
<dbReference type="EMBL" id="BIFR01000002">
    <property type="protein sequence ID" value="GCE15260.1"/>
    <property type="molecule type" value="Genomic_DNA"/>
</dbReference>
<organism evidence="5 6">
    <name type="scientific">Tengunoibacter tsumagoiensis</name>
    <dbReference type="NCBI Taxonomy" id="2014871"/>
    <lineage>
        <taxon>Bacteria</taxon>
        <taxon>Bacillati</taxon>
        <taxon>Chloroflexota</taxon>
        <taxon>Ktedonobacteria</taxon>
        <taxon>Ktedonobacterales</taxon>
        <taxon>Dictyobacteraceae</taxon>
        <taxon>Tengunoibacter</taxon>
    </lineage>
</organism>
<evidence type="ECO:0000256" key="1">
    <source>
        <dbReference type="ARBA" id="ARBA00023015"/>
    </source>
</evidence>
<dbReference type="Proteomes" id="UP000287352">
    <property type="component" value="Unassembled WGS sequence"/>
</dbReference>
<dbReference type="InterPro" id="IPR016032">
    <property type="entry name" value="Sig_transdc_resp-reg_C-effctor"/>
</dbReference>
<dbReference type="Pfam" id="PF00196">
    <property type="entry name" value="GerE"/>
    <property type="match status" value="1"/>
</dbReference>
<gene>
    <name evidence="5" type="primary">malT</name>
    <name evidence="5" type="ORF">KTT_51190</name>
</gene>
<dbReference type="AlphaFoldDB" id="A0A402A7W1"/>
<accession>A0A402A7W1</accession>
<dbReference type="SMART" id="SM00421">
    <property type="entry name" value="HTH_LUXR"/>
    <property type="match status" value="1"/>
</dbReference>
<reference evidence="6" key="1">
    <citation type="submission" date="2018-12" db="EMBL/GenBank/DDBJ databases">
        <title>Tengunoibacter tsumagoiensis gen. nov., sp. nov., Dictyobacter kobayashii sp. nov., D. alpinus sp. nov., and D. joshuensis sp. nov. and description of Dictyobacteraceae fam. nov. within the order Ktedonobacterales isolated from Tengu-no-mugimeshi.</title>
        <authorList>
            <person name="Wang C.M."/>
            <person name="Zheng Y."/>
            <person name="Sakai Y."/>
            <person name="Toyoda A."/>
            <person name="Minakuchi Y."/>
            <person name="Abe K."/>
            <person name="Yokota A."/>
            <person name="Yabe S."/>
        </authorList>
    </citation>
    <scope>NUCLEOTIDE SEQUENCE [LARGE SCALE GENOMIC DNA]</scope>
    <source>
        <strain evidence="6">Uno3</strain>
    </source>
</reference>
<protein>
    <submittedName>
        <fullName evidence="5">Helix-turn-helix transcriptional regulator</fullName>
    </submittedName>
</protein>
<comment type="caution">
    <text evidence="5">The sequence shown here is derived from an EMBL/GenBank/DDBJ whole genome shotgun (WGS) entry which is preliminary data.</text>
</comment>
<dbReference type="PROSITE" id="PS50043">
    <property type="entry name" value="HTH_LUXR_2"/>
    <property type="match status" value="1"/>
</dbReference>
<dbReference type="Pfam" id="PF17874">
    <property type="entry name" value="TPR_MalT"/>
    <property type="match status" value="1"/>
</dbReference>
<dbReference type="InterPro" id="IPR059106">
    <property type="entry name" value="WHD_MalT"/>
</dbReference>
<dbReference type="Pfam" id="PF25873">
    <property type="entry name" value="WHD_MalT"/>
    <property type="match status" value="1"/>
</dbReference>
<keyword evidence="6" id="KW-1185">Reference proteome</keyword>
<dbReference type="PANTHER" id="PTHR44688:SF16">
    <property type="entry name" value="DNA-BINDING TRANSCRIPTIONAL ACTIVATOR DEVR_DOSR"/>
    <property type="match status" value="1"/>
</dbReference>
<evidence type="ECO:0000259" key="4">
    <source>
        <dbReference type="PROSITE" id="PS50043"/>
    </source>
</evidence>
<dbReference type="InterPro" id="IPR000792">
    <property type="entry name" value="Tscrpt_reg_LuxR_C"/>
</dbReference>
<dbReference type="GO" id="GO:0006355">
    <property type="term" value="P:regulation of DNA-templated transcription"/>
    <property type="evidence" value="ECO:0007669"/>
    <property type="project" value="InterPro"/>
</dbReference>
<dbReference type="InterPro" id="IPR036388">
    <property type="entry name" value="WH-like_DNA-bd_sf"/>
</dbReference>
<keyword evidence="3" id="KW-0804">Transcription</keyword>
<keyword evidence="1" id="KW-0805">Transcription regulation</keyword>
<feature type="domain" description="HTH luxR-type" evidence="4">
    <location>
        <begin position="1035"/>
        <end position="1100"/>
    </location>
</feature>
<keyword evidence="2" id="KW-0238">DNA-binding</keyword>
<evidence type="ECO:0000313" key="5">
    <source>
        <dbReference type="EMBL" id="GCE15260.1"/>
    </source>
</evidence>
<dbReference type="PRINTS" id="PR00038">
    <property type="entry name" value="HTHLUXR"/>
</dbReference>
<dbReference type="SUPFAM" id="SSF46894">
    <property type="entry name" value="C-terminal effector domain of the bipartite response regulators"/>
    <property type="match status" value="1"/>
</dbReference>
<dbReference type="Gene3D" id="1.10.10.10">
    <property type="entry name" value="Winged helix-like DNA-binding domain superfamily/Winged helix DNA-binding domain"/>
    <property type="match status" value="1"/>
</dbReference>
<name>A0A402A7W1_9CHLR</name>
<evidence type="ECO:0000256" key="3">
    <source>
        <dbReference type="ARBA" id="ARBA00023163"/>
    </source>
</evidence>
<dbReference type="RefSeq" id="WP_126582744.1">
    <property type="nucleotide sequence ID" value="NZ_BIFR01000002.1"/>
</dbReference>
<dbReference type="OrthoDB" id="135557at2"/>
<dbReference type="CDD" id="cd06170">
    <property type="entry name" value="LuxR_C_like"/>
    <property type="match status" value="1"/>
</dbReference>
<dbReference type="InterPro" id="IPR041617">
    <property type="entry name" value="TPR_MalT"/>
</dbReference>
<evidence type="ECO:0000256" key="2">
    <source>
        <dbReference type="ARBA" id="ARBA00023125"/>
    </source>
</evidence>
<dbReference type="SUPFAM" id="SSF48452">
    <property type="entry name" value="TPR-like"/>
    <property type="match status" value="1"/>
</dbReference>
<sequence length="1102" mass="125665">MPRRTTYRIIWSEELQRYTMTGGAIAEEIPQPTSSEWVPWLCSIRSFSFVSRTGIHYTARQEKLQRGSTYWYGYRSHEDKTIKRYIGKTIDLSIRRLEEVAAQLTGENRPAPPVPQSTNNGKQSNALTIRHTPIPSSWQKDHADEPLILQRMPLLISKLHPPHLPSTLIARPDVLALLDAGMAYKLTLLATPAGFGKTTTVSQWVTERQTHATTTLSQLSGETTAHSTHTHTAWVSLDEGDNDPVRFWRYIIAACQSFHADLGRSALALLFSELEPPFELPSQEMMLTLLLNDITHFIKNGLLILDDYHVITEPRIHAMMIFFIDHLPTSLHILLLTRSEPPLPLIRWRSRGELQDIHTADLRFSPAETTAFLQQSLSPRQITTLSDDAIGDFARGMEGWAAGLRLLQLTLPGQPPHSELEHQLALLSGSSESRLNATLPMHPRIVEYFITEVLNAQPEVVQHFLLQTSMLSRLTGSLCDTVTGQQDCAMLLERIERAGLFLEALEGANQAEPWYRYHALFAEAMRKEARTRLGAEQIRTLAQAASQWYEHHGLFAEAVDAALSAQELERAAFLIGRICTTTSFYEMHTLLHWLSQIPETILEHHPELYFYEALALLFAQAENEAIQFKTGRINERLQRAEQSWRASENYARLGEVFAFRALVIWRHGEIVGAGTYARQALDWLPPPPTRHQKSLGHHTEKIDWRSICLAVIGMETMNEGNLDEAYQKLQEARECSLFSGNKSFTRATTIMLSSILLMQGKLYQATEYIQQVLSEARAKQDWEDVIYAVHGLMGIAYERNDQKAMEQWERELEEIDKQSLGVEWQEMIHLYPALLHHLRGKTIEAQQQLTALLARVELIQSPHVLSLLFDIQNWQIRLQLALGDLPAAQHSLLALSQHKAGFSRHSYERLQLLEARLFLAQGDAPAALTQFESLLAIAHARQRTREALEIQVLMVLAYAACKQKQEARSLLRQTLVQTHSEGYMRLFLDEGEPLAVLLRTFLPTVQEKWLRTYIHQILHAFHLMASETDPQTRREMLTVEPLSPQEQRVLRLLVAGQTNPQMARELVVSVNTIKAHVKNLYRKLQVNNRLEASEVARHLKLF</sequence>